<comment type="caution">
    <text evidence="1">The sequence shown here is derived from an EMBL/GenBank/DDBJ whole genome shotgun (WGS) entry which is preliminary data.</text>
</comment>
<name>A0ACC2MUV3_PERAE</name>
<accession>A0ACC2MUV3</accession>
<protein>
    <submittedName>
        <fullName evidence="1">Uncharacterized protein</fullName>
    </submittedName>
</protein>
<organism evidence="1 2">
    <name type="scientific">Persea americana</name>
    <name type="common">Avocado</name>
    <dbReference type="NCBI Taxonomy" id="3435"/>
    <lineage>
        <taxon>Eukaryota</taxon>
        <taxon>Viridiplantae</taxon>
        <taxon>Streptophyta</taxon>
        <taxon>Embryophyta</taxon>
        <taxon>Tracheophyta</taxon>
        <taxon>Spermatophyta</taxon>
        <taxon>Magnoliopsida</taxon>
        <taxon>Magnoliidae</taxon>
        <taxon>Laurales</taxon>
        <taxon>Lauraceae</taxon>
        <taxon>Persea</taxon>
    </lineage>
</organism>
<dbReference type="Proteomes" id="UP001234297">
    <property type="component" value="Chromosome 1"/>
</dbReference>
<reference evidence="1 2" key="1">
    <citation type="journal article" date="2022" name="Hortic Res">
        <title>A haplotype resolved chromosomal level avocado genome allows analysis of novel avocado genes.</title>
        <authorList>
            <person name="Nath O."/>
            <person name="Fletcher S.J."/>
            <person name="Hayward A."/>
            <person name="Shaw L.M."/>
            <person name="Masouleh A.K."/>
            <person name="Furtado A."/>
            <person name="Henry R.J."/>
            <person name="Mitter N."/>
        </authorList>
    </citation>
    <scope>NUCLEOTIDE SEQUENCE [LARGE SCALE GENOMIC DNA]</scope>
    <source>
        <strain evidence="2">cv. Hass</strain>
    </source>
</reference>
<dbReference type="EMBL" id="CM056809">
    <property type="protein sequence ID" value="KAJ8649293.1"/>
    <property type="molecule type" value="Genomic_DNA"/>
</dbReference>
<keyword evidence="2" id="KW-1185">Reference proteome</keyword>
<sequence length="163" mass="17867">MECTANDNTSEKPHMRSEVEVEHNTSDGNANAHMGETDLNVENLVKRPSSESQQPASVDPYVGVEFDSDEATKSFCNRYARRAGFSIRTSLRSKAAALMRKDRGGATAASLSWGCFEMKPFIATLVILTLVIALYQLALPTPSNPNKHIFPAYGNATTLFVRP</sequence>
<evidence type="ECO:0000313" key="1">
    <source>
        <dbReference type="EMBL" id="KAJ8649293.1"/>
    </source>
</evidence>
<proteinExistence type="predicted"/>
<gene>
    <name evidence="1" type="ORF">MRB53_002316</name>
</gene>
<evidence type="ECO:0000313" key="2">
    <source>
        <dbReference type="Proteomes" id="UP001234297"/>
    </source>
</evidence>